<dbReference type="PROSITE" id="PS50835">
    <property type="entry name" value="IG_LIKE"/>
    <property type="match status" value="1"/>
</dbReference>
<reference evidence="8" key="1">
    <citation type="journal article" date="2022" name="bioRxiv">
        <title>Sequencing and chromosome-scale assembly of the giantPleurodeles waltlgenome.</title>
        <authorList>
            <person name="Brown T."/>
            <person name="Elewa A."/>
            <person name="Iarovenko S."/>
            <person name="Subramanian E."/>
            <person name="Araus A.J."/>
            <person name="Petzold A."/>
            <person name="Susuki M."/>
            <person name="Suzuki K.-i.T."/>
            <person name="Hayashi T."/>
            <person name="Toyoda A."/>
            <person name="Oliveira C."/>
            <person name="Osipova E."/>
            <person name="Leigh N.D."/>
            <person name="Simon A."/>
            <person name="Yun M.H."/>
        </authorList>
    </citation>
    <scope>NUCLEOTIDE SEQUENCE</scope>
    <source>
        <strain evidence="8">20211129_DDA</strain>
        <tissue evidence="8">Liver</tissue>
    </source>
</reference>
<dbReference type="AlphaFoldDB" id="A0AAV7VGE2"/>
<evidence type="ECO:0000256" key="2">
    <source>
        <dbReference type="ARBA" id="ARBA00022692"/>
    </source>
</evidence>
<dbReference type="CDD" id="cd00099">
    <property type="entry name" value="IgV"/>
    <property type="match status" value="1"/>
</dbReference>
<dbReference type="SMART" id="SM00406">
    <property type="entry name" value="IGv"/>
    <property type="match status" value="1"/>
</dbReference>
<dbReference type="Pfam" id="PF07686">
    <property type="entry name" value="V-set"/>
    <property type="match status" value="1"/>
</dbReference>
<dbReference type="PANTHER" id="PTHR19256">
    <property type="entry name" value="T-CELL RECEPTOR GAMMA CHAIN"/>
    <property type="match status" value="1"/>
</dbReference>
<evidence type="ECO:0000313" key="9">
    <source>
        <dbReference type="Proteomes" id="UP001066276"/>
    </source>
</evidence>
<dbReference type="InterPro" id="IPR007110">
    <property type="entry name" value="Ig-like_dom"/>
</dbReference>
<organism evidence="8 9">
    <name type="scientific">Pleurodeles waltl</name>
    <name type="common">Iberian ribbed newt</name>
    <dbReference type="NCBI Taxonomy" id="8319"/>
    <lineage>
        <taxon>Eukaryota</taxon>
        <taxon>Metazoa</taxon>
        <taxon>Chordata</taxon>
        <taxon>Craniata</taxon>
        <taxon>Vertebrata</taxon>
        <taxon>Euteleostomi</taxon>
        <taxon>Amphibia</taxon>
        <taxon>Batrachia</taxon>
        <taxon>Caudata</taxon>
        <taxon>Salamandroidea</taxon>
        <taxon>Salamandridae</taxon>
        <taxon>Pleurodelinae</taxon>
        <taxon>Pleurodeles</taxon>
    </lineage>
</organism>
<dbReference type="InterPro" id="IPR036179">
    <property type="entry name" value="Ig-like_dom_sf"/>
</dbReference>
<dbReference type="InterPro" id="IPR013783">
    <property type="entry name" value="Ig-like_fold"/>
</dbReference>
<dbReference type="PANTHER" id="PTHR19256:SF65">
    <property type="entry name" value="T CELL RECEPTOR GAMMA CONSTANT 1-RELATED"/>
    <property type="match status" value="1"/>
</dbReference>
<evidence type="ECO:0000256" key="6">
    <source>
        <dbReference type="ARBA" id="ARBA00023319"/>
    </source>
</evidence>
<dbReference type="InterPro" id="IPR051117">
    <property type="entry name" value="TRG_var/const_region"/>
</dbReference>
<comment type="caution">
    <text evidence="8">The sequence shown here is derived from an EMBL/GenBank/DDBJ whole genome shotgun (WGS) entry which is preliminary data.</text>
</comment>
<dbReference type="SUPFAM" id="SSF48726">
    <property type="entry name" value="Immunoglobulin"/>
    <property type="match status" value="1"/>
</dbReference>
<keyword evidence="3" id="KW-1133">Transmembrane helix</keyword>
<evidence type="ECO:0000256" key="4">
    <source>
        <dbReference type="ARBA" id="ARBA00023136"/>
    </source>
</evidence>
<protein>
    <recommendedName>
        <fullName evidence="7">Ig-like domain-containing protein</fullName>
    </recommendedName>
</protein>
<keyword evidence="2" id="KW-0812">Transmembrane</keyword>
<dbReference type="GO" id="GO:0016020">
    <property type="term" value="C:membrane"/>
    <property type="evidence" value="ECO:0007669"/>
    <property type="project" value="UniProtKB-SubCell"/>
</dbReference>
<evidence type="ECO:0000256" key="5">
    <source>
        <dbReference type="ARBA" id="ARBA00023170"/>
    </source>
</evidence>
<comment type="subcellular location">
    <subcellularLocation>
        <location evidence="1">Membrane</location>
    </subcellularLocation>
</comment>
<dbReference type="Proteomes" id="UP001066276">
    <property type="component" value="Chromosome 2_1"/>
</dbReference>
<dbReference type="EMBL" id="JANPWB010000003">
    <property type="protein sequence ID" value="KAJ1199986.1"/>
    <property type="molecule type" value="Genomic_DNA"/>
</dbReference>
<proteinExistence type="predicted"/>
<keyword evidence="5" id="KW-0675">Receptor</keyword>
<dbReference type="InterPro" id="IPR013106">
    <property type="entry name" value="Ig_V-set"/>
</dbReference>
<gene>
    <name evidence="8" type="ORF">NDU88_003817</name>
</gene>
<evidence type="ECO:0000259" key="7">
    <source>
        <dbReference type="PROSITE" id="PS50835"/>
    </source>
</evidence>
<evidence type="ECO:0000256" key="1">
    <source>
        <dbReference type="ARBA" id="ARBA00004370"/>
    </source>
</evidence>
<keyword evidence="9" id="KW-1185">Reference proteome</keyword>
<sequence length="106" mass="11942">MITCQNLTLVQSPISITRPMGKTAKLLCVVDGESVVNRGVHWYHQKGMQLMVWVLFYKPGQQEVSDGYKTRVSLEANGDKSCTLSITNIKESDDSVYFCASWHITQ</sequence>
<feature type="domain" description="Ig-like" evidence="7">
    <location>
        <begin position="21"/>
        <end position="106"/>
    </location>
</feature>
<evidence type="ECO:0000313" key="8">
    <source>
        <dbReference type="EMBL" id="KAJ1199986.1"/>
    </source>
</evidence>
<evidence type="ECO:0000256" key="3">
    <source>
        <dbReference type="ARBA" id="ARBA00022989"/>
    </source>
</evidence>
<dbReference type="Gene3D" id="2.60.40.10">
    <property type="entry name" value="Immunoglobulins"/>
    <property type="match status" value="1"/>
</dbReference>
<accession>A0AAV7VGE2</accession>
<keyword evidence="4" id="KW-0472">Membrane</keyword>
<name>A0AAV7VGE2_PLEWA</name>
<keyword evidence="6" id="KW-0393">Immunoglobulin domain</keyword>